<dbReference type="GO" id="GO:0035379">
    <property type="term" value="F:carbon dioxide transmembrane transporter activity"/>
    <property type="evidence" value="ECO:0007669"/>
    <property type="project" value="TreeGrafter"/>
</dbReference>
<feature type="transmembrane region" description="Helical" evidence="8">
    <location>
        <begin position="129"/>
        <end position="149"/>
    </location>
</feature>
<dbReference type="PANTHER" id="PTHR19139:SF161">
    <property type="entry name" value="AQUAPORIN-1"/>
    <property type="match status" value="1"/>
</dbReference>
<dbReference type="GO" id="GO:0015250">
    <property type="term" value="F:water channel activity"/>
    <property type="evidence" value="ECO:0007669"/>
    <property type="project" value="TreeGrafter"/>
</dbReference>
<dbReference type="Ensembl" id="ENSCSET00000019738.1">
    <property type="protein sequence ID" value="ENSCSEP00000019499.1"/>
    <property type="gene ID" value="ENSCSEG00000012458.1"/>
</dbReference>
<proteinExistence type="inferred from homology"/>
<dbReference type="Gene3D" id="1.20.1080.10">
    <property type="entry name" value="Glycerol uptake facilitator protein"/>
    <property type="match status" value="1"/>
</dbReference>
<evidence type="ECO:0000256" key="7">
    <source>
        <dbReference type="RuleBase" id="RU000477"/>
    </source>
</evidence>
<protein>
    <submittedName>
        <fullName evidence="9">Aquaporin 1 (Colton blood group)</fullName>
    </submittedName>
</protein>
<feature type="transmembrane region" description="Helical" evidence="8">
    <location>
        <begin position="44"/>
        <end position="67"/>
    </location>
</feature>
<feature type="transmembrane region" description="Helical" evidence="8">
    <location>
        <begin position="161"/>
        <end position="179"/>
    </location>
</feature>
<dbReference type="InterPro" id="IPR022357">
    <property type="entry name" value="MIP_CS"/>
</dbReference>
<keyword evidence="6 8" id="KW-0472">Membrane</keyword>
<dbReference type="InterPro" id="IPR034294">
    <property type="entry name" value="Aquaporin_transptr"/>
</dbReference>
<dbReference type="GO" id="GO:0006972">
    <property type="term" value="P:hyperosmotic response"/>
    <property type="evidence" value="ECO:0007669"/>
    <property type="project" value="TreeGrafter"/>
</dbReference>
<dbReference type="PANTHER" id="PTHR19139">
    <property type="entry name" value="AQUAPORIN TRANSPORTER"/>
    <property type="match status" value="1"/>
</dbReference>
<evidence type="ECO:0000256" key="5">
    <source>
        <dbReference type="ARBA" id="ARBA00022989"/>
    </source>
</evidence>
<accession>A0A3P8VW96</accession>
<feature type="transmembrane region" description="Helical" evidence="8">
    <location>
        <begin position="201"/>
        <end position="222"/>
    </location>
</feature>
<reference evidence="9" key="2">
    <citation type="submission" date="2025-05" db="UniProtKB">
        <authorList>
            <consortium name="Ensembl"/>
        </authorList>
    </citation>
    <scope>IDENTIFICATION</scope>
</reference>
<evidence type="ECO:0000256" key="2">
    <source>
        <dbReference type="ARBA" id="ARBA00006175"/>
    </source>
</evidence>
<evidence type="ECO:0000313" key="9">
    <source>
        <dbReference type="Ensembl" id="ENSCSEP00000019503.1"/>
    </source>
</evidence>
<sequence>MSEIKTWAFWRAVLAELLGMMIFVFIGLSAAIGDKYNTYPDQEIKVAFAFGSAIATLVQCIGHVSGAHLNPAVTLGLLTSCQTSILRAFFYIIAQILGAMAGSAIVYGIRPEIIDSLGLNKLNDVSPGQGFTIEFLLTLQLVLCVLAVTDKRRDVGRFAPLSIGLSVGLGHLAGIRYTGCGINPARSFGPAVILKSFDDHWVYWAGPMSAAVVAALLYNFVLTSTDVTLNKKSRALLCESLSSENEFHEHVEDVKWSKEPGV</sequence>
<comment type="subcellular location">
    <subcellularLocation>
        <location evidence="1">Membrane</location>
        <topology evidence="1">Multi-pass membrane protein</topology>
    </subcellularLocation>
</comment>
<dbReference type="CDD" id="cd00333">
    <property type="entry name" value="MIP"/>
    <property type="match status" value="1"/>
</dbReference>
<comment type="similarity">
    <text evidence="2 7">Belongs to the MIP/aquaporin (TC 1.A.8) family.</text>
</comment>
<dbReference type="RefSeq" id="XP_008332667.1">
    <property type="nucleotide sequence ID" value="XM_008334445.2"/>
</dbReference>
<dbReference type="InterPro" id="IPR000425">
    <property type="entry name" value="MIP"/>
</dbReference>
<evidence type="ECO:0000256" key="6">
    <source>
        <dbReference type="ARBA" id="ARBA00023136"/>
    </source>
</evidence>
<dbReference type="PRINTS" id="PR00783">
    <property type="entry name" value="MINTRINSICP"/>
</dbReference>
<dbReference type="NCBIfam" id="TIGR00861">
    <property type="entry name" value="MIP"/>
    <property type="match status" value="1"/>
</dbReference>
<dbReference type="GO" id="GO:0008519">
    <property type="term" value="F:ammonium channel activity"/>
    <property type="evidence" value="ECO:0007669"/>
    <property type="project" value="TreeGrafter"/>
</dbReference>
<dbReference type="Proteomes" id="UP000265120">
    <property type="component" value="Chromosome 20"/>
</dbReference>
<keyword evidence="5 8" id="KW-1133">Transmembrane helix</keyword>
<dbReference type="OrthoDB" id="3222at2759"/>
<keyword evidence="10" id="KW-1185">Reference proteome</keyword>
<dbReference type="GO" id="GO:0016020">
    <property type="term" value="C:membrane"/>
    <property type="evidence" value="ECO:0007669"/>
    <property type="project" value="UniProtKB-SubCell"/>
</dbReference>
<organism evidence="9 10">
    <name type="scientific">Cynoglossus semilaevis</name>
    <name type="common">Tongue sole</name>
    <dbReference type="NCBI Taxonomy" id="244447"/>
    <lineage>
        <taxon>Eukaryota</taxon>
        <taxon>Metazoa</taxon>
        <taxon>Chordata</taxon>
        <taxon>Craniata</taxon>
        <taxon>Vertebrata</taxon>
        <taxon>Euteleostomi</taxon>
        <taxon>Actinopterygii</taxon>
        <taxon>Neopterygii</taxon>
        <taxon>Teleostei</taxon>
        <taxon>Neoteleostei</taxon>
        <taxon>Acanthomorphata</taxon>
        <taxon>Carangaria</taxon>
        <taxon>Pleuronectiformes</taxon>
        <taxon>Pleuronectoidei</taxon>
        <taxon>Cynoglossidae</taxon>
        <taxon>Cynoglossinae</taxon>
        <taxon>Cynoglossus</taxon>
    </lineage>
</organism>
<name>A0A3P8VW96_CYNSE</name>
<dbReference type="STRING" id="244447.ENSCSEP00000019499"/>
<keyword evidence="4 7" id="KW-0812">Transmembrane</keyword>
<feature type="transmembrane region" description="Helical" evidence="8">
    <location>
        <begin position="88"/>
        <end position="109"/>
    </location>
</feature>
<dbReference type="OMA" id="IKLWSFW"/>
<dbReference type="Ensembl" id="ENSCSET00000019742.1">
    <property type="protein sequence ID" value="ENSCSEP00000019503.1"/>
    <property type="gene ID" value="ENSCSEG00000012458.1"/>
</dbReference>
<dbReference type="AlphaFoldDB" id="A0A3P8VW96"/>
<dbReference type="SUPFAM" id="SSF81338">
    <property type="entry name" value="Aquaporin-like"/>
    <property type="match status" value="1"/>
</dbReference>
<evidence type="ECO:0000256" key="8">
    <source>
        <dbReference type="SAM" id="Phobius"/>
    </source>
</evidence>
<dbReference type="GeneID" id="103396390"/>
<keyword evidence="3 7" id="KW-0813">Transport</keyword>
<evidence type="ECO:0000256" key="1">
    <source>
        <dbReference type="ARBA" id="ARBA00004141"/>
    </source>
</evidence>
<feature type="transmembrane region" description="Helical" evidence="8">
    <location>
        <begin position="12"/>
        <end position="32"/>
    </location>
</feature>
<evidence type="ECO:0000256" key="4">
    <source>
        <dbReference type="ARBA" id="ARBA00022692"/>
    </source>
</evidence>
<dbReference type="PROSITE" id="PS00221">
    <property type="entry name" value="MIP"/>
    <property type="match status" value="1"/>
</dbReference>
<dbReference type="GeneTree" id="ENSGT00940000157015"/>
<dbReference type="InterPro" id="IPR023271">
    <property type="entry name" value="Aquaporin-like"/>
</dbReference>
<dbReference type="GO" id="GO:0003097">
    <property type="term" value="P:renal water transport"/>
    <property type="evidence" value="ECO:0007669"/>
    <property type="project" value="TreeGrafter"/>
</dbReference>
<reference evidence="9 10" key="1">
    <citation type="journal article" date="2014" name="Nat. Genet.">
        <title>Whole-genome sequence of a flatfish provides insights into ZW sex chromosome evolution and adaptation to a benthic lifestyle.</title>
        <authorList>
            <person name="Chen S."/>
            <person name="Zhang G."/>
            <person name="Shao C."/>
            <person name="Huang Q."/>
            <person name="Liu G."/>
            <person name="Zhang P."/>
            <person name="Song W."/>
            <person name="An N."/>
            <person name="Chalopin D."/>
            <person name="Volff J.N."/>
            <person name="Hong Y."/>
            <person name="Li Q."/>
            <person name="Sha Z."/>
            <person name="Zhou H."/>
            <person name="Xie M."/>
            <person name="Yu Q."/>
            <person name="Liu Y."/>
            <person name="Xiang H."/>
            <person name="Wang N."/>
            <person name="Wu K."/>
            <person name="Yang C."/>
            <person name="Zhou Q."/>
            <person name="Liao X."/>
            <person name="Yang L."/>
            <person name="Hu Q."/>
            <person name="Zhang J."/>
            <person name="Meng L."/>
            <person name="Jin L."/>
            <person name="Tian Y."/>
            <person name="Lian J."/>
            <person name="Yang J."/>
            <person name="Miao G."/>
            <person name="Liu S."/>
            <person name="Liang Z."/>
            <person name="Yan F."/>
            <person name="Li Y."/>
            <person name="Sun B."/>
            <person name="Zhang H."/>
            <person name="Zhang J."/>
            <person name="Zhu Y."/>
            <person name="Du M."/>
            <person name="Zhao Y."/>
            <person name="Schartl M."/>
            <person name="Tang Q."/>
            <person name="Wang J."/>
        </authorList>
    </citation>
    <scope>NUCLEOTIDE SEQUENCE</scope>
</reference>
<evidence type="ECO:0000256" key="3">
    <source>
        <dbReference type="ARBA" id="ARBA00022448"/>
    </source>
</evidence>
<evidence type="ECO:0000313" key="10">
    <source>
        <dbReference type="Proteomes" id="UP000265120"/>
    </source>
</evidence>
<dbReference type="Pfam" id="PF00230">
    <property type="entry name" value="MIP"/>
    <property type="match status" value="1"/>
</dbReference>
<dbReference type="GO" id="GO:0015168">
    <property type="term" value="F:glycerol transmembrane transporter activity"/>
    <property type="evidence" value="ECO:0007669"/>
    <property type="project" value="TreeGrafter"/>
</dbReference>